<feature type="transmembrane region" description="Helical" evidence="1">
    <location>
        <begin position="14"/>
        <end position="32"/>
    </location>
</feature>
<accession>A0AAJ1BSX7</accession>
<evidence type="ECO:0000313" key="2">
    <source>
        <dbReference type="EMBL" id="MCO5955486.1"/>
    </source>
</evidence>
<comment type="caution">
    <text evidence="2">The sequence shown here is derived from an EMBL/GenBank/DDBJ whole genome shotgun (WGS) entry which is preliminary data.</text>
</comment>
<dbReference type="AlphaFoldDB" id="A0AAJ1BSX7"/>
<gene>
    <name evidence="2" type="ORF">NBH21_01770</name>
</gene>
<organism evidence="2 3">
    <name type="scientific">Ciceribacter sichuanensis</name>
    <dbReference type="NCBI Taxonomy" id="2949647"/>
    <lineage>
        <taxon>Bacteria</taxon>
        <taxon>Pseudomonadati</taxon>
        <taxon>Pseudomonadota</taxon>
        <taxon>Alphaproteobacteria</taxon>
        <taxon>Hyphomicrobiales</taxon>
        <taxon>Rhizobiaceae</taxon>
        <taxon>Ciceribacter</taxon>
    </lineage>
</organism>
<keyword evidence="1" id="KW-0472">Membrane</keyword>
<dbReference type="Proteomes" id="UP001155380">
    <property type="component" value="Unassembled WGS sequence"/>
</dbReference>
<keyword evidence="1" id="KW-0812">Transmembrane</keyword>
<dbReference type="RefSeq" id="WP_250912242.1">
    <property type="nucleotide sequence ID" value="NZ_JAMXLX010000001.1"/>
</dbReference>
<sequence>MDASGEQLVGFRKLVAILAAVWLLLGTLPVFAKMFGYDFLPSTEWASRSNTPGLAAGLISAALVLWAVLKSLHKVPGGKAKKAGGVLFSPFFGYFLGKAAAVIVGPMMLALIAGHQVELTFIVERADRAGSRRCHSPLELQGLPWLFDRICGVPNDFRHGLAPGRRVVVIGRGTSLGTFAESLRQVD</sequence>
<evidence type="ECO:0000313" key="3">
    <source>
        <dbReference type="Proteomes" id="UP001155380"/>
    </source>
</evidence>
<evidence type="ECO:0000256" key="1">
    <source>
        <dbReference type="SAM" id="Phobius"/>
    </source>
</evidence>
<keyword evidence="1" id="KW-1133">Transmembrane helix</keyword>
<feature type="transmembrane region" description="Helical" evidence="1">
    <location>
        <begin position="52"/>
        <end position="69"/>
    </location>
</feature>
<name>A0AAJ1BSX7_9HYPH</name>
<dbReference type="EMBL" id="JAMXLX010000001">
    <property type="protein sequence ID" value="MCO5955486.1"/>
    <property type="molecule type" value="Genomic_DNA"/>
</dbReference>
<reference evidence="2" key="1">
    <citation type="submission" date="2022-06" db="EMBL/GenBank/DDBJ databases">
        <authorList>
            <person name="Sun Q."/>
        </authorList>
    </citation>
    <scope>NUCLEOTIDE SEQUENCE</scope>
    <source>
        <strain evidence="2">S101</strain>
    </source>
</reference>
<proteinExistence type="predicted"/>
<protein>
    <submittedName>
        <fullName evidence="2">Uncharacterized protein</fullName>
    </submittedName>
</protein>
<feature type="transmembrane region" description="Helical" evidence="1">
    <location>
        <begin position="90"/>
        <end position="113"/>
    </location>
</feature>